<accession>A0A4U0VMZ6</accession>
<reference evidence="2 3" key="1">
    <citation type="submission" date="2017-03" db="EMBL/GenBank/DDBJ databases">
        <title>Genomes of endolithic fungi from Antarctica.</title>
        <authorList>
            <person name="Coleine C."/>
            <person name="Masonjones S."/>
            <person name="Stajich J.E."/>
        </authorList>
    </citation>
    <scope>NUCLEOTIDE SEQUENCE [LARGE SCALE GENOMIC DNA]</scope>
    <source>
        <strain evidence="2 3">CCFEE 5184</strain>
    </source>
</reference>
<feature type="region of interest" description="Disordered" evidence="1">
    <location>
        <begin position="71"/>
        <end position="98"/>
    </location>
</feature>
<evidence type="ECO:0000256" key="1">
    <source>
        <dbReference type="SAM" id="MobiDB-lite"/>
    </source>
</evidence>
<proteinExistence type="predicted"/>
<name>A0A4U0VMZ6_9PEZI</name>
<sequence length="113" mass="11985">MVETEPSVFVVTASEVTVEEPVREVGLVFEDAVDEEVAESLAVDAEDGAEEDEGVVLESLSEEEVCCWLEPPGVDGNPQEVEAGELPDTGEATGVGDGTLVMDAYEVPWGSRK</sequence>
<dbReference type="Proteomes" id="UP000309340">
    <property type="component" value="Unassembled WGS sequence"/>
</dbReference>
<organism evidence="2 3">
    <name type="scientific">Friedmanniomyces simplex</name>
    <dbReference type="NCBI Taxonomy" id="329884"/>
    <lineage>
        <taxon>Eukaryota</taxon>
        <taxon>Fungi</taxon>
        <taxon>Dikarya</taxon>
        <taxon>Ascomycota</taxon>
        <taxon>Pezizomycotina</taxon>
        <taxon>Dothideomycetes</taxon>
        <taxon>Dothideomycetidae</taxon>
        <taxon>Mycosphaerellales</taxon>
        <taxon>Teratosphaeriaceae</taxon>
        <taxon>Friedmanniomyces</taxon>
    </lineage>
</organism>
<keyword evidence="3" id="KW-1185">Reference proteome</keyword>
<gene>
    <name evidence="2" type="ORF">B0A55_13463</name>
</gene>
<evidence type="ECO:0000313" key="2">
    <source>
        <dbReference type="EMBL" id="TKA49836.1"/>
    </source>
</evidence>
<protein>
    <submittedName>
        <fullName evidence="2">Uncharacterized protein</fullName>
    </submittedName>
</protein>
<comment type="caution">
    <text evidence="2">The sequence shown here is derived from an EMBL/GenBank/DDBJ whole genome shotgun (WGS) entry which is preliminary data.</text>
</comment>
<dbReference type="AlphaFoldDB" id="A0A4U0VMZ6"/>
<dbReference type="EMBL" id="NAJQ01002081">
    <property type="protein sequence ID" value="TKA49836.1"/>
    <property type="molecule type" value="Genomic_DNA"/>
</dbReference>
<evidence type="ECO:0000313" key="3">
    <source>
        <dbReference type="Proteomes" id="UP000309340"/>
    </source>
</evidence>